<keyword evidence="7" id="KW-1185">Reference proteome</keyword>
<dbReference type="FunFam" id="2.60.20.10:FF:000001">
    <property type="entry name" value="Crystallin gamma S"/>
    <property type="match status" value="1"/>
</dbReference>
<dbReference type="SUPFAM" id="SSF49695">
    <property type="entry name" value="gamma-Crystallin-like"/>
    <property type="match status" value="1"/>
</dbReference>
<evidence type="ECO:0000313" key="6">
    <source>
        <dbReference type="Ensembl" id="ENSPTXP00000027328.1"/>
    </source>
</evidence>
<dbReference type="PANTHER" id="PTHR11818">
    <property type="entry name" value="BETA/GAMMA CRYSTALLIN"/>
    <property type="match status" value="1"/>
</dbReference>
<reference evidence="6" key="2">
    <citation type="submission" date="2025-09" db="UniProtKB">
        <authorList>
            <consortium name="Ensembl"/>
        </authorList>
    </citation>
    <scope>IDENTIFICATION</scope>
</reference>
<accession>A0A670ZX92</accession>
<evidence type="ECO:0000313" key="7">
    <source>
        <dbReference type="Proteomes" id="UP000472273"/>
    </source>
</evidence>
<dbReference type="Pfam" id="PF00030">
    <property type="entry name" value="Crystall"/>
    <property type="match status" value="2"/>
</dbReference>
<sequence>MHGIKRYNLISSATLAFSYPKHQPIKGIWYKLECKNCSGNLFLSPLLVFQITFYEGKNFQGCRYESDRDCLDFHTDLSHCNSIRVENGVWVVYEQPNFAGNMYVLTHGEYPEYHCWMGQNDRVSSCKSIQLTGGDKYQIQLFEKGDFNGQMHESAEDCPSVMEKFHLPEIHSCKVLDGAWIFYEHPNFRGKQYFLERGEYSKPTEWGAATPLVQSFRHIAE</sequence>
<dbReference type="GO" id="GO:0005212">
    <property type="term" value="F:structural constituent of eye lens"/>
    <property type="evidence" value="ECO:0007669"/>
    <property type="project" value="UniProtKB-KW"/>
</dbReference>
<gene>
    <name evidence="6" type="primary">CRYGS</name>
</gene>
<evidence type="ECO:0000256" key="4">
    <source>
        <dbReference type="ARBA" id="ARBA00022737"/>
    </source>
</evidence>
<evidence type="ECO:0000256" key="2">
    <source>
        <dbReference type="ARBA" id="ARBA00009646"/>
    </source>
</evidence>
<dbReference type="PRINTS" id="PR01367">
    <property type="entry name" value="BGCRYSTALLIN"/>
</dbReference>
<dbReference type="GO" id="GO:0002009">
    <property type="term" value="P:morphogenesis of an epithelium"/>
    <property type="evidence" value="ECO:0007669"/>
    <property type="project" value="Ensembl"/>
</dbReference>
<dbReference type="FunFam" id="2.60.20.10:FF:000003">
    <property type="entry name" value="Crystallin gamma S"/>
    <property type="match status" value="1"/>
</dbReference>
<organism evidence="6 7">
    <name type="scientific">Pseudonaja textilis</name>
    <name type="common">Eastern brown snake</name>
    <dbReference type="NCBI Taxonomy" id="8673"/>
    <lineage>
        <taxon>Eukaryota</taxon>
        <taxon>Metazoa</taxon>
        <taxon>Chordata</taxon>
        <taxon>Craniata</taxon>
        <taxon>Vertebrata</taxon>
        <taxon>Euteleostomi</taxon>
        <taxon>Lepidosauria</taxon>
        <taxon>Squamata</taxon>
        <taxon>Bifurcata</taxon>
        <taxon>Unidentata</taxon>
        <taxon>Episquamata</taxon>
        <taxon>Toxicofera</taxon>
        <taxon>Serpentes</taxon>
        <taxon>Colubroidea</taxon>
        <taxon>Elapidae</taxon>
        <taxon>Hydrophiinae</taxon>
        <taxon>Pseudonaja</taxon>
    </lineage>
</organism>
<dbReference type="PANTHER" id="PTHR11818:SF6">
    <property type="entry name" value="GAMMA-CRYSTALLIN S"/>
    <property type="match status" value="1"/>
</dbReference>
<protein>
    <submittedName>
        <fullName evidence="6">Crystallin gamma S</fullName>
    </submittedName>
</protein>
<evidence type="ECO:0000256" key="1">
    <source>
        <dbReference type="ARBA" id="ARBA00003689"/>
    </source>
</evidence>
<feature type="domain" description="Beta/gamma crystallin 'Greek key'" evidence="5">
    <location>
        <begin position="178"/>
        <end position="220"/>
    </location>
</feature>
<feature type="domain" description="Beta/gamma crystallin 'Greek key'" evidence="5">
    <location>
        <begin position="88"/>
        <end position="130"/>
    </location>
</feature>
<dbReference type="Proteomes" id="UP000472273">
    <property type="component" value="Unplaced"/>
</dbReference>
<dbReference type="Gene3D" id="2.60.20.10">
    <property type="entry name" value="Crystallins"/>
    <property type="match status" value="2"/>
</dbReference>
<comment type="function">
    <text evidence="1">Crystallins are the dominant structural components of the vertebrate eye lens.</text>
</comment>
<proteinExistence type="inferred from homology"/>
<dbReference type="GeneTree" id="ENSGT00940000160342"/>
<name>A0A670ZX92_PSETE</name>
<dbReference type="InterPro" id="IPR001064">
    <property type="entry name" value="Beta/gamma_crystallin"/>
</dbReference>
<dbReference type="PROSITE" id="PS50915">
    <property type="entry name" value="CRYSTALLIN_BETA_GAMMA"/>
    <property type="match status" value="2"/>
</dbReference>
<dbReference type="AlphaFoldDB" id="A0A670ZX92"/>
<evidence type="ECO:0000256" key="3">
    <source>
        <dbReference type="ARBA" id="ARBA00022613"/>
    </source>
</evidence>
<keyword evidence="3" id="KW-0273">Eye lens protein</keyword>
<dbReference type="InterPro" id="IPR011024">
    <property type="entry name" value="G_crystallin-like"/>
</dbReference>
<keyword evidence="4" id="KW-0677">Repeat</keyword>
<dbReference type="OMA" id="MEQFHIR"/>
<comment type="similarity">
    <text evidence="2">Belongs to the beta/gamma-crystallin family.</text>
</comment>
<dbReference type="Ensembl" id="ENSPTXT00000028163.1">
    <property type="protein sequence ID" value="ENSPTXP00000027328.1"/>
    <property type="gene ID" value="ENSPTXG00000018837.1"/>
</dbReference>
<dbReference type="GO" id="GO:0002088">
    <property type="term" value="P:lens development in camera-type eye"/>
    <property type="evidence" value="ECO:0007669"/>
    <property type="project" value="Ensembl"/>
</dbReference>
<dbReference type="SMART" id="SM00247">
    <property type="entry name" value="XTALbg"/>
    <property type="match status" value="2"/>
</dbReference>
<evidence type="ECO:0000259" key="5">
    <source>
        <dbReference type="PROSITE" id="PS50915"/>
    </source>
</evidence>
<reference evidence="6" key="1">
    <citation type="submission" date="2025-08" db="UniProtKB">
        <authorList>
            <consortium name="Ensembl"/>
        </authorList>
    </citation>
    <scope>IDENTIFICATION</scope>
</reference>
<dbReference type="InterPro" id="IPR050252">
    <property type="entry name" value="Beta/Gamma-Crystallin"/>
</dbReference>
<dbReference type="GO" id="GO:0007601">
    <property type="term" value="P:visual perception"/>
    <property type="evidence" value="ECO:0007669"/>
    <property type="project" value="TreeGrafter"/>
</dbReference>